<evidence type="ECO:0000256" key="1">
    <source>
        <dbReference type="ARBA" id="ARBA00022490"/>
    </source>
</evidence>
<keyword evidence="5" id="KW-0040">ANK repeat</keyword>
<feature type="repeat" description="ANK" evidence="5">
    <location>
        <begin position="547"/>
        <end position="579"/>
    </location>
</feature>
<dbReference type="InterPro" id="IPR003699">
    <property type="entry name" value="QueA"/>
</dbReference>
<dbReference type="PANTHER" id="PTHR30307:SF0">
    <property type="entry name" value="S-ADENOSYLMETHIONINE:TRNA RIBOSYLTRANSFERASE-ISOMERASE"/>
    <property type="match status" value="1"/>
</dbReference>
<dbReference type="Pfam" id="PF02547">
    <property type="entry name" value="Queuosine_synth"/>
    <property type="match status" value="1"/>
</dbReference>
<dbReference type="OrthoDB" id="8195124at2759"/>
<protein>
    <submittedName>
        <fullName evidence="6">S-adenosylmethionine:tRNA ribosyltransferase-isomerase</fullName>
    </submittedName>
</protein>
<dbReference type="Pfam" id="PF12796">
    <property type="entry name" value="Ank_2"/>
    <property type="match status" value="2"/>
</dbReference>
<dbReference type="Gene3D" id="1.25.40.20">
    <property type="entry name" value="Ankyrin repeat-containing domain"/>
    <property type="match status" value="2"/>
</dbReference>
<dbReference type="InterPro" id="IPR042119">
    <property type="entry name" value="QueA_dom2"/>
</dbReference>
<evidence type="ECO:0000313" key="6">
    <source>
        <dbReference type="EMBL" id="KAJ6644878.1"/>
    </source>
</evidence>
<evidence type="ECO:0000256" key="4">
    <source>
        <dbReference type="ARBA" id="ARBA00022785"/>
    </source>
</evidence>
<dbReference type="InterPro" id="IPR002110">
    <property type="entry name" value="Ankyrin_rpt"/>
</dbReference>
<dbReference type="SMART" id="SM00248">
    <property type="entry name" value="ANK"/>
    <property type="match status" value="6"/>
</dbReference>
<dbReference type="NCBIfam" id="TIGR00113">
    <property type="entry name" value="queA"/>
    <property type="match status" value="1"/>
</dbReference>
<dbReference type="Gene3D" id="3.40.1780.10">
    <property type="entry name" value="QueA-like"/>
    <property type="match status" value="1"/>
</dbReference>
<keyword evidence="3" id="KW-0949">S-adenosyl-L-methionine</keyword>
<gene>
    <name evidence="6" type="primary">queA_1</name>
    <name evidence="6" type="ORF">Bhyg_00073</name>
</gene>
<dbReference type="InterPro" id="IPR036100">
    <property type="entry name" value="QueA_sf"/>
</dbReference>
<dbReference type="EMBL" id="WJQU01000001">
    <property type="protein sequence ID" value="KAJ6644878.1"/>
    <property type="molecule type" value="Genomic_DNA"/>
</dbReference>
<evidence type="ECO:0000256" key="3">
    <source>
        <dbReference type="ARBA" id="ARBA00022691"/>
    </source>
</evidence>
<keyword evidence="7" id="KW-1185">Reference proteome</keyword>
<keyword evidence="1" id="KW-0963">Cytoplasm</keyword>
<dbReference type="InterPro" id="IPR042118">
    <property type="entry name" value="QueA_dom1"/>
</dbReference>
<dbReference type="SUPFAM" id="SSF48403">
    <property type="entry name" value="Ankyrin repeat"/>
    <property type="match status" value="2"/>
</dbReference>
<organism evidence="6 7">
    <name type="scientific">Pseudolycoriella hygida</name>
    <dbReference type="NCBI Taxonomy" id="35572"/>
    <lineage>
        <taxon>Eukaryota</taxon>
        <taxon>Metazoa</taxon>
        <taxon>Ecdysozoa</taxon>
        <taxon>Arthropoda</taxon>
        <taxon>Hexapoda</taxon>
        <taxon>Insecta</taxon>
        <taxon>Pterygota</taxon>
        <taxon>Neoptera</taxon>
        <taxon>Endopterygota</taxon>
        <taxon>Diptera</taxon>
        <taxon>Nematocera</taxon>
        <taxon>Sciaroidea</taxon>
        <taxon>Sciaridae</taxon>
        <taxon>Pseudolycoriella</taxon>
    </lineage>
</organism>
<keyword evidence="2" id="KW-0808">Transferase</keyword>
<feature type="repeat" description="ANK" evidence="5">
    <location>
        <begin position="336"/>
        <end position="368"/>
    </location>
</feature>
<dbReference type="Pfam" id="PF00023">
    <property type="entry name" value="Ank"/>
    <property type="match status" value="1"/>
</dbReference>
<keyword evidence="4" id="KW-0671">Queuosine biosynthesis</keyword>
<evidence type="ECO:0000256" key="2">
    <source>
        <dbReference type="ARBA" id="ARBA00022679"/>
    </source>
</evidence>
<name>A0A9Q0N777_9DIPT</name>
<feature type="repeat" description="ANK" evidence="5">
    <location>
        <begin position="581"/>
        <end position="620"/>
    </location>
</feature>
<sequence length="713" mass="79692">MKLSDFDFPLPNSLIAQKPAKKRENSNLLIAGANNPLVIDKFHNIIDYLLPGDLMVFNDSKVIKAKLILNKSEKKVELYLNKQIIDNQWYGFAKPSKRLNPGDQFDFDGNKIIIMQKLGMGQVEVKFELLNLTVFEFLEKYGETPLPPYIKRKEFLSEDISRYQTVYSKNPGAVAAPTAGLHFSKDLLASIKAKKVDIVFITLHVGAGTFLPVKTDDIAQHKMHSEYYQIDKITADKINKAKKDNKRIIAVGTTSLRSLESSTIAGQIQATNVFDEAENGDFSNLALLNNPDFEVDALNEKGCSLLHYAIGHNNPSTGEHLIKYFHANPNIATVQSGRVPLHLAVDTQNINSVRMLLDCEADPNIQAKMGKNTPMHLAAAKHQHDSPASLEILKLLIEAGTKVSILNSASLLAVDCLDSKTFDELLPSFTKYIDTGNTVEEKQKRLGETISELIFATQYYSPEPAHPMTNLDKNMKTHEKYKVVFDKAREGDFSGLILLNHPDFEANALDGEGYSLLHYAVFHDYDNIGEYLISYRHVNPNIASINNGEVPLHTAVLAQNVDSVKMLLDCEADPNIQFNDSGNTALHLAGAIHWREDSDASLNILKLLIKSGAKISIHNNTGLLAIDGVDPDIFEELLPSFSEYINTGSTLEEKQERLIETIFELVFTARYNSPEPSTELTNCVKQQKAKELVEKLQEMYESEFAIELLVFLI</sequence>
<evidence type="ECO:0000313" key="7">
    <source>
        <dbReference type="Proteomes" id="UP001151699"/>
    </source>
</evidence>
<evidence type="ECO:0000256" key="5">
    <source>
        <dbReference type="PROSITE-ProRule" id="PRU00023"/>
    </source>
</evidence>
<dbReference type="Proteomes" id="UP001151699">
    <property type="component" value="Chromosome A"/>
</dbReference>
<dbReference type="PANTHER" id="PTHR30307">
    <property type="entry name" value="S-ADENOSYLMETHIONINE:TRNA RIBOSYLTRANSFERASE-ISOMERASE"/>
    <property type="match status" value="1"/>
</dbReference>
<dbReference type="GO" id="GO:0051075">
    <property type="term" value="F:S-adenosylmethionine:tRNA ribosyltransferase-isomerase activity"/>
    <property type="evidence" value="ECO:0007669"/>
    <property type="project" value="TreeGrafter"/>
</dbReference>
<dbReference type="PROSITE" id="PS50088">
    <property type="entry name" value="ANK_REPEAT"/>
    <property type="match status" value="4"/>
</dbReference>
<comment type="caution">
    <text evidence="6">The sequence shown here is derived from an EMBL/GenBank/DDBJ whole genome shotgun (WGS) entry which is preliminary data.</text>
</comment>
<accession>A0A9Q0N777</accession>
<proteinExistence type="predicted"/>
<dbReference type="GO" id="GO:0008616">
    <property type="term" value="P:tRNA queuosine(34) biosynthetic process"/>
    <property type="evidence" value="ECO:0007669"/>
    <property type="project" value="UniProtKB-KW"/>
</dbReference>
<dbReference type="Gene3D" id="2.40.10.240">
    <property type="entry name" value="QueA-like"/>
    <property type="match status" value="1"/>
</dbReference>
<feature type="repeat" description="ANK" evidence="5">
    <location>
        <begin position="370"/>
        <end position="408"/>
    </location>
</feature>
<dbReference type="PROSITE" id="PS50297">
    <property type="entry name" value="ANK_REP_REGION"/>
    <property type="match status" value="2"/>
</dbReference>
<dbReference type="InterPro" id="IPR036770">
    <property type="entry name" value="Ankyrin_rpt-contain_sf"/>
</dbReference>
<dbReference type="SUPFAM" id="SSF111337">
    <property type="entry name" value="QueA-like"/>
    <property type="match status" value="1"/>
</dbReference>
<reference evidence="6" key="1">
    <citation type="submission" date="2022-07" db="EMBL/GenBank/DDBJ databases">
        <authorList>
            <person name="Trinca V."/>
            <person name="Uliana J.V.C."/>
            <person name="Torres T.T."/>
            <person name="Ward R.J."/>
            <person name="Monesi N."/>
        </authorList>
    </citation>
    <scope>NUCLEOTIDE SEQUENCE</scope>
    <source>
        <strain evidence="6">HSMRA1968</strain>
        <tissue evidence="6">Whole embryos</tissue>
    </source>
</reference>
<dbReference type="AlphaFoldDB" id="A0A9Q0N777"/>